<evidence type="ECO:0000259" key="2">
    <source>
        <dbReference type="SMART" id="SM00690"/>
    </source>
</evidence>
<evidence type="ECO:0000313" key="4">
    <source>
        <dbReference type="Proteomes" id="UP000594454"/>
    </source>
</evidence>
<keyword evidence="4" id="KW-1185">Reference proteome</keyword>
<dbReference type="SMART" id="SM00690">
    <property type="entry name" value="DM5"/>
    <property type="match status" value="1"/>
</dbReference>
<dbReference type="GO" id="GO:0040003">
    <property type="term" value="P:chitin-based cuticle development"/>
    <property type="evidence" value="ECO:0007669"/>
    <property type="project" value="TreeGrafter"/>
</dbReference>
<sequence>MKCSSIFVLLVSFSSALFTSEQFYQQSSNNHQIRIPDIFQSPSFFSEHFTDFEQLKPFLKSSGHREELADSASESSELMPVKVVKNFYFHVAPDDYEPVQPITQKVTSVPRVQSYKVIFIKAPVEQRKTTNADVVNAKRDHKTVVYVLLEKPEVIEIEKVSSQPDPREFLTPDILFTNHKINDEAENIRERITAHYGSLQQSNNAYNVELGRRINAMAEYRPPTDIGKNSKRRKKIFRSLRYTNTLRTGVR</sequence>
<organism evidence="3 4">
    <name type="scientific">Hermetia illucens</name>
    <name type="common">Black soldier fly</name>
    <dbReference type="NCBI Taxonomy" id="343691"/>
    <lineage>
        <taxon>Eukaryota</taxon>
        <taxon>Metazoa</taxon>
        <taxon>Ecdysozoa</taxon>
        <taxon>Arthropoda</taxon>
        <taxon>Hexapoda</taxon>
        <taxon>Insecta</taxon>
        <taxon>Pterygota</taxon>
        <taxon>Neoptera</taxon>
        <taxon>Endopterygota</taxon>
        <taxon>Diptera</taxon>
        <taxon>Brachycera</taxon>
        <taxon>Stratiomyomorpha</taxon>
        <taxon>Stratiomyidae</taxon>
        <taxon>Hermetiinae</taxon>
        <taxon>Hermetia</taxon>
    </lineage>
</organism>
<protein>
    <recommendedName>
        <fullName evidence="2">DUF243 domain-containing protein</fullName>
    </recommendedName>
</protein>
<dbReference type="PANTHER" id="PTHR31927:SF2">
    <property type="entry name" value="FI07246P-RELATED"/>
    <property type="match status" value="1"/>
</dbReference>
<reference evidence="3 4" key="1">
    <citation type="submission" date="2020-11" db="EMBL/GenBank/DDBJ databases">
        <authorList>
            <person name="Wallbank WR R."/>
            <person name="Pardo Diaz C."/>
            <person name="Kozak K."/>
            <person name="Martin S."/>
            <person name="Jiggins C."/>
            <person name="Moest M."/>
            <person name="Warren A I."/>
            <person name="Generalovic N T."/>
            <person name="Byers J.R.P. K."/>
            <person name="Montejo-Kovacevich G."/>
            <person name="Yen C E."/>
        </authorList>
    </citation>
    <scope>NUCLEOTIDE SEQUENCE [LARGE SCALE GENOMIC DNA]</scope>
</reference>
<dbReference type="AlphaFoldDB" id="A0A7R8UBP3"/>
<dbReference type="InterPro" id="IPR004145">
    <property type="entry name" value="DUF243"/>
</dbReference>
<dbReference type="Pfam" id="PF03103">
    <property type="entry name" value="DUF243"/>
    <property type="match status" value="1"/>
</dbReference>
<dbReference type="Proteomes" id="UP000594454">
    <property type="component" value="Chromosome 1"/>
</dbReference>
<gene>
    <name evidence="3" type="ORF">HERILL_LOCUS931</name>
</gene>
<name>A0A7R8UBP3_HERIL</name>
<accession>A0A7R8UBP3</accession>
<dbReference type="GO" id="GO:0008010">
    <property type="term" value="F:structural constituent of chitin-based larval cuticle"/>
    <property type="evidence" value="ECO:0007669"/>
    <property type="project" value="TreeGrafter"/>
</dbReference>
<feature type="domain" description="DUF243" evidence="2">
    <location>
        <begin position="81"/>
        <end position="166"/>
    </location>
</feature>
<keyword evidence="1" id="KW-0732">Signal</keyword>
<feature type="signal peptide" evidence="1">
    <location>
        <begin position="1"/>
        <end position="16"/>
    </location>
</feature>
<dbReference type="GO" id="GO:0062129">
    <property type="term" value="C:chitin-based extracellular matrix"/>
    <property type="evidence" value="ECO:0007669"/>
    <property type="project" value="TreeGrafter"/>
</dbReference>
<feature type="chain" id="PRO_5031179225" description="DUF243 domain-containing protein" evidence="1">
    <location>
        <begin position="17"/>
        <end position="251"/>
    </location>
</feature>
<proteinExistence type="predicted"/>
<evidence type="ECO:0000256" key="1">
    <source>
        <dbReference type="SAM" id="SignalP"/>
    </source>
</evidence>
<dbReference type="InParanoid" id="A0A7R8UBP3"/>
<dbReference type="PANTHER" id="PTHR31927">
    <property type="entry name" value="FI07246P-RELATED-RELATED"/>
    <property type="match status" value="1"/>
</dbReference>
<evidence type="ECO:0000313" key="3">
    <source>
        <dbReference type="EMBL" id="CAD7077596.1"/>
    </source>
</evidence>
<dbReference type="EMBL" id="LR899009">
    <property type="protein sequence ID" value="CAD7077596.1"/>
    <property type="molecule type" value="Genomic_DNA"/>
</dbReference>